<dbReference type="GO" id="GO:0005047">
    <property type="term" value="F:signal recognition particle binding"/>
    <property type="evidence" value="ECO:0007669"/>
    <property type="project" value="InterPro"/>
</dbReference>
<dbReference type="PANTHER" id="PTHR12860">
    <property type="entry name" value="SIGNAL RECOGNITION PARTICLE 68 KDA PROTEIN"/>
    <property type="match status" value="1"/>
</dbReference>
<feature type="region of interest" description="Disordered" evidence="2">
    <location>
        <begin position="207"/>
        <end position="267"/>
    </location>
</feature>
<feature type="compositionally biased region" description="Basic and acidic residues" evidence="2">
    <location>
        <begin position="174"/>
        <end position="185"/>
    </location>
</feature>
<evidence type="ECO:0000256" key="2">
    <source>
        <dbReference type="SAM" id="MobiDB-lite"/>
    </source>
</evidence>
<feature type="compositionally biased region" description="Pro residues" evidence="2">
    <location>
        <begin position="225"/>
        <end position="236"/>
    </location>
</feature>
<evidence type="ECO:0000313" key="4">
    <source>
        <dbReference type="Proteomes" id="UP000298663"/>
    </source>
</evidence>
<dbReference type="AlphaFoldDB" id="A0A4U5MMR8"/>
<evidence type="ECO:0000256" key="1">
    <source>
        <dbReference type="SAM" id="Coils"/>
    </source>
</evidence>
<feature type="coiled-coil region" evidence="1">
    <location>
        <begin position="1"/>
        <end position="28"/>
    </location>
</feature>
<organism evidence="3 4">
    <name type="scientific">Steinernema carpocapsae</name>
    <name type="common">Entomopathogenic nematode</name>
    <dbReference type="NCBI Taxonomy" id="34508"/>
    <lineage>
        <taxon>Eukaryota</taxon>
        <taxon>Metazoa</taxon>
        <taxon>Ecdysozoa</taxon>
        <taxon>Nematoda</taxon>
        <taxon>Chromadorea</taxon>
        <taxon>Rhabditida</taxon>
        <taxon>Tylenchina</taxon>
        <taxon>Panagrolaimomorpha</taxon>
        <taxon>Strongyloidoidea</taxon>
        <taxon>Steinernematidae</taxon>
        <taxon>Steinernema</taxon>
    </lineage>
</organism>
<keyword evidence="1" id="KW-0175">Coiled coil</keyword>
<dbReference type="InterPro" id="IPR026258">
    <property type="entry name" value="SRP68"/>
</dbReference>
<reference evidence="3 4" key="1">
    <citation type="journal article" date="2015" name="Genome Biol.">
        <title>Comparative genomics of Steinernema reveals deeply conserved gene regulatory networks.</title>
        <authorList>
            <person name="Dillman A.R."/>
            <person name="Macchietto M."/>
            <person name="Porter C.F."/>
            <person name="Rogers A."/>
            <person name="Williams B."/>
            <person name="Antoshechkin I."/>
            <person name="Lee M.M."/>
            <person name="Goodwin Z."/>
            <person name="Lu X."/>
            <person name="Lewis E.E."/>
            <person name="Goodrich-Blair H."/>
            <person name="Stock S.P."/>
            <person name="Adams B.J."/>
            <person name="Sternberg P.W."/>
            <person name="Mortazavi A."/>
        </authorList>
    </citation>
    <scope>NUCLEOTIDE SEQUENCE [LARGE SCALE GENOMIC DNA]</scope>
    <source>
        <strain evidence="3 4">ALL</strain>
    </source>
</reference>
<keyword evidence="4" id="KW-1185">Reference proteome</keyword>
<dbReference type="GO" id="GO:0008312">
    <property type="term" value="F:7S RNA binding"/>
    <property type="evidence" value="ECO:0007669"/>
    <property type="project" value="InterPro"/>
</dbReference>
<dbReference type="PANTHER" id="PTHR12860:SF0">
    <property type="entry name" value="SIGNAL RECOGNITION PARTICLE SUBUNIT SRP68"/>
    <property type="match status" value="1"/>
</dbReference>
<gene>
    <name evidence="3" type="ORF">L596_022759</name>
</gene>
<sequence length="267" mass="29839">MTIYEKLLSQLREAVQSLKDEARKAGTSTSLETAIAFFDFARLTKTAERYIFMVNAIQADESRKSKPQDFIRLLDSIVATYEEAAGVQGSDSVEGFADVMDFKAEYYKSLKAYYNAEMYTTNSKFAESDLLYGRALERAEKAENMLKNVAGNPLISETQKDIAETKAKISSSKIEAEENRDKEAAEPAQKPIFFDLALNYVKMPKKEKQEEVEEMEDNKEQPAVLPAPKPAAPSKPAPKKKTAPKSAATEPQAQGISDKFKGWFWGS</sequence>
<dbReference type="GO" id="GO:0005786">
    <property type="term" value="C:signal recognition particle, endoplasmic reticulum targeting"/>
    <property type="evidence" value="ECO:0007669"/>
    <property type="project" value="InterPro"/>
</dbReference>
<dbReference type="STRING" id="34508.A0A4U5MMR8"/>
<dbReference type="OrthoDB" id="10255118at2759"/>
<comment type="caution">
    <text evidence="3">The sequence shown here is derived from an EMBL/GenBank/DDBJ whole genome shotgun (WGS) entry which is preliminary data.</text>
</comment>
<evidence type="ECO:0000313" key="3">
    <source>
        <dbReference type="EMBL" id="TKR70781.1"/>
    </source>
</evidence>
<proteinExistence type="predicted"/>
<protein>
    <submittedName>
        <fullName evidence="3">Uncharacterized protein</fullName>
    </submittedName>
</protein>
<dbReference type="Pfam" id="PF16969">
    <property type="entry name" value="SRP68"/>
    <property type="match status" value="1"/>
</dbReference>
<feature type="region of interest" description="Disordered" evidence="2">
    <location>
        <begin position="166"/>
        <end position="188"/>
    </location>
</feature>
<reference evidence="3 4" key="2">
    <citation type="journal article" date="2019" name="G3 (Bethesda)">
        <title>Hybrid Assembly of the Genome of the Entomopathogenic Nematode Steinernema carpocapsae Identifies the X-Chromosome.</title>
        <authorList>
            <person name="Serra L."/>
            <person name="Macchietto M."/>
            <person name="Macias-Munoz A."/>
            <person name="McGill C.J."/>
            <person name="Rodriguez I.M."/>
            <person name="Rodriguez B."/>
            <person name="Murad R."/>
            <person name="Mortazavi A."/>
        </authorList>
    </citation>
    <scope>NUCLEOTIDE SEQUENCE [LARGE SCALE GENOMIC DNA]</scope>
    <source>
        <strain evidence="3 4">ALL</strain>
    </source>
</reference>
<accession>A0A4U5MMR8</accession>
<name>A0A4U5MMR8_STECR</name>
<dbReference type="GO" id="GO:0030942">
    <property type="term" value="F:endoplasmic reticulum signal peptide binding"/>
    <property type="evidence" value="ECO:0007669"/>
    <property type="project" value="InterPro"/>
</dbReference>
<dbReference type="EMBL" id="AZBU02000007">
    <property type="protein sequence ID" value="TKR70781.1"/>
    <property type="molecule type" value="Genomic_DNA"/>
</dbReference>
<dbReference type="Proteomes" id="UP000298663">
    <property type="component" value="Unassembled WGS sequence"/>
</dbReference>
<dbReference type="GO" id="GO:0006614">
    <property type="term" value="P:SRP-dependent cotranslational protein targeting to membrane"/>
    <property type="evidence" value="ECO:0007669"/>
    <property type="project" value="InterPro"/>
</dbReference>